<feature type="chain" id="PRO_5042282010" description="Peptidase A1 domain-containing protein" evidence="2">
    <location>
        <begin position="22"/>
        <end position="539"/>
    </location>
</feature>
<feature type="domain" description="Peptidase A1" evidence="3">
    <location>
        <begin position="62"/>
        <end position="420"/>
    </location>
</feature>
<evidence type="ECO:0000313" key="5">
    <source>
        <dbReference type="Proteomes" id="UP001274830"/>
    </source>
</evidence>
<evidence type="ECO:0000256" key="1">
    <source>
        <dbReference type="SAM" id="Phobius"/>
    </source>
</evidence>
<accession>A0AAE0TQ58</accession>
<name>A0AAE0TQ58_9PEZI</name>
<keyword evidence="5" id="KW-1185">Reference proteome</keyword>
<feature type="signal peptide" evidence="2">
    <location>
        <begin position="1"/>
        <end position="21"/>
    </location>
</feature>
<keyword evidence="2" id="KW-0732">Signal</keyword>
<keyword evidence="1" id="KW-0812">Transmembrane</keyword>
<dbReference type="Gene3D" id="2.40.70.10">
    <property type="entry name" value="Acid Proteases"/>
    <property type="match status" value="2"/>
</dbReference>
<dbReference type="EMBL" id="JAUTXT010000048">
    <property type="protein sequence ID" value="KAK3671014.1"/>
    <property type="molecule type" value="Genomic_DNA"/>
</dbReference>
<comment type="caution">
    <text evidence="4">The sequence shown here is derived from an EMBL/GenBank/DDBJ whole genome shotgun (WGS) entry which is preliminary data.</text>
</comment>
<reference evidence="4" key="1">
    <citation type="submission" date="2023-07" db="EMBL/GenBank/DDBJ databases">
        <title>Black Yeasts Isolated from many extreme environments.</title>
        <authorList>
            <person name="Coleine C."/>
            <person name="Stajich J.E."/>
            <person name="Selbmann L."/>
        </authorList>
    </citation>
    <scope>NUCLEOTIDE SEQUENCE</scope>
    <source>
        <strain evidence="4">CCFEE 5485</strain>
    </source>
</reference>
<sequence>MLTFVWSSNLVVLSQIRAVQAVVKPLSIAPSQLGDLRSKTLPQTTKDLSHVGNRDGNDGRWSTFQIQVGIPGQPIRLLPGTSASACSTTWVVILQGYTQANATLMDCDDDRGYSFASNTSSTWSTQRLANGSLFQLSTYEESVLGLGGIAYYGFDDLGLGPLGSGLPSVSSTMIAGLATNDFWLGSLGLSPLPFNFTDLDDPIPSMLSTLRNQSLIPSCSRAYTAGASYKQPPVFGSVTLGGFDTTRFVPNHDDSMFSFESDISRDLLVSLTAITYDTTGSSPLLAQRIDIFIDSMVSELWLPISACEAFESAFKLIWNDTIQYYLINESVHDALLAQDPVFTFSLAQPGAEEGAYSSISVNLPYSAFDLNLTQPIFDTPTRYFPLKRAQNATQYTLGRTFLQEAYDLVAILLPIETSTKLDKKNPHLASGVLAGIVVVAIFVVYFAIMVTLCLAKQRSNLSGQTQVRGEESGDKDPVEMPKDHAVVGAAEADGDAAVHEMDRDQAIKAELQTGAGHAGRHELEQQLHFHKSVVRKVWR</sequence>
<evidence type="ECO:0000256" key="2">
    <source>
        <dbReference type="SAM" id="SignalP"/>
    </source>
</evidence>
<gene>
    <name evidence="4" type="ORF">LTR78_009132</name>
</gene>
<keyword evidence="1" id="KW-1133">Transmembrane helix</keyword>
<dbReference type="InterPro" id="IPR021109">
    <property type="entry name" value="Peptidase_aspartic_dom_sf"/>
</dbReference>
<proteinExistence type="predicted"/>
<dbReference type="Proteomes" id="UP001274830">
    <property type="component" value="Unassembled WGS sequence"/>
</dbReference>
<dbReference type="AlphaFoldDB" id="A0AAE0TQ58"/>
<dbReference type="InterPro" id="IPR033121">
    <property type="entry name" value="PEPTIDASE_A1"/>
</dbReference>
<dbReference type="PROSITE" id="PS51767">
    <property type="entry name" value="PEPTIDASE_A1"/>
    <property type="match status" value="1"/>
</dbReference>
<protein>
    <recommendedName>
        <fullName evidence="3">Peptidase A1 domain-containing protein</fullName>
    </recommendedName>
</protein>
<dbReference type="SUPFAM" id="SSF50630">
    <property type="entry name" value="Acid proteases"/>
    <property type="match status" value="1"/>
</dbReference>
<feature type="transmembrane region" description="Helical" evidence="1">
    <location>
        <begin position="428"/>
        <end position="455"/>
    </location>
</feature>
<keyword evidence="1" id="KW-0472">Membrane</keyword>
<evidence type="ECO:0000259" key="3">
    <source>
        <dbReference type="PROSITE" id="PS51767"/>
    </source>
</evidence>
<organism evidence="4 5">
    <name type="scientific">Recurvomyces mirabilis</name>
    <dbReference type="NCBI Taxonomy" id="574656"/>
    <lineage>
        <taxon>Eukaryota</taxon>
        <taxon>Fungi</taxon>
        <taxon>Dikarya</taxon>
        <taxon>Ascomycota</taxon>
        <taxon>Pezizomycotina</taxon>
        <taxon>Dothideomycetes</taxon>
        <taxon>Dothideomycetidae</taxon>
        <taxon>Mycosphaerellales</taxon>
        <taxon>Teratosphaeriaceae</taxon>
        <taxon>Recurvomyces</taxon>
    </lineage>
</organism>
<evidence type="ECO:0000313" key="4">
    <source>
        <dbReference type="EMBL" id="KAK3671014.1"/>
    </source>
</evidence>